<feature type="signal peptide" evidence="3">
    <location>
        <begin position="1"/>
        <end position="31"/>
    </location>
</feature>
<keyword evidence="2" id="KW-1133">Transmembrane helix</keyword>
<comment type="caution">
    <text evidence="5">The sequence shown here is derived from an EMBL/GenBank/DDBJ whole genome shotgun (WGS) entry which is preliminary data.</text>
</comment>
<dbReference type="PANTHER" id="PTHR33339:SF1">
    <property type="entry name" value="LYSM DOMAIN-CONTAINING PROTEIN"/>
    <property type="match status" value="1"/>
</dbReference>
<feature type="compositionally biased region" description="Polar residues" evidence="1">
    <location>
        <begin position="83"/>
        <end position="97"/>
    </location>
</feature>
<evidence type="ECO:0000256" key="1">
    <source>
        <dbReference type="SAM" id="MobiDB-lite"/>
    </source>
</evidence>
<feature type="chain" id="PRO_5040379280" description="DUF7872 domain-containing protein" evidence="3">
    <location>
        <begin position="32"/>
        <end position="574"/>
    </location>
</feature>
<dbReference type="PANTHER" id="PTHR33339">
    <property type="entry name" value="LYSM DOMAIN-CONTAINING PROTEIN"/>
    <property type="match status" value="1"/>
</dbReference>
<proteinExistence type="predicted"/>
<dbReference type="InterPro" id="IPR057194">
    <property type="entry name" value="DUF7872"/>
</dbReference>
<feature type="transmembrane region" description="Helical" evidence="2">
    <location>
        <begin position="326"/>
        <end position="346"/>
    </location>
</feature>
<gene>
    <name evidence="5" type="ORF">CROQUDRAFT_67614</name>
</gene>
<feature type="transmembrane region" description="Helical" evidence="2">
    <location>
        <begin position="296"/>
        <end position="320"/>
    </location>
</feature>
<evidence type="ECO:0000256" key="2">
    <source>
        <dbReference type="SAM" id="Phobius"/>
    </source>
</evidence>
<dbReference type="Pfam" id="PF25278">
    <property type="entry name" value="DUF7872"/>
    <property type="match status" value="1"/>
</dbReference>
<feature type="transmembrane region" description="Helical" evidence="2">
    <location>
        <begin position="258"/>
        <end position="284"/>
    </location>
</feature>
<name>A0A9P6NAM3_9BASI</name>
<keyword evidence="3" id="KW-0732">Signal</keyword>
<evidence type="ECO:0000259" key="4">
    <source>
        <dbReference type="Pfam" id="PF25278"/>
    </source>
</evidence>
<dbReference type="EMBL" id="MU167360">
    <property type="protein sequence ID" value="KAG0142092.1"/>
    <property type="molecule type" value="Genomic_DNA"/>
</dbReference>
<sequence>MSNRTLAFWLRSLLTCFIFFCLLSHLNPTYGFTLQPKYQSTNQTTLQNTVPPITIIPNNTYNRTTLQNTVPPIVIPPNNTYNRTQPSSNPSLTSINPPTLPQLNNTLRTNSTNSTRLLEIPPSPKIPTKTIGIPPPPLLPNKTIASNSSATSPAPSVYPLLNDPKNKKPNFNASHSKCPAQPLVPDTWRNLKIDDYLKNYPGGKTLNLIDYATSVNASNFICGIGQKCNIGQPCFPVEGLDWYVLFAVQQWNTYMNNFFLAVGYALAMVQSSISALLASIFPAVDQSPAKQFKANFAINAGLTEVTGTIMMDIMVLFASAMGPLGWALNVLNFMIAAGMGFAAFAIKLPDTPIQDGFGAWSNTAYFISKYEELSHDTLAKNAKKFLEAGISTEEGLYGTMKNGSFLSPATLLTIPEIEDNIRNVSLALSLNLIFHSLNAFITVGSDECTDKGKNGAWAQDDVLSYCDKPGGTMFNIIRYVDGKSGNDLPNANVISEEYGYSTELITQVSLKCQETHGGFSFNPYTNGSFPQDVTSDCVFNLPVCFCQKPEIHHKIHEKKWTVAKACKEVGGLPL</sequence>
<keyword evidence="6" id="KW-1185">Reference proteome</keyword>
<keyword evidence="2" id="KW-0812">Transmembrane</keyword>
<evidence type="ECO:0000313" key="5">
    <source>
        <dbReference type="EMBL" id="KAG0142092.1"/>
    </source>
</evidence>
<feature type="domain" description="DUF7872" evidence="4">
    <location>
        <begin position="352"/>
        <end position="573"/>
    </location>
</feature>
<evidence type="ECO:0000256" key="3">
    <source>
        <dbReference type="SAM" id="SignalP"/>
    </source>
</evidence>
<dbReference type="AlphaFoldDB" id="A0A9P6NAM3"/>
<organism evidence="5 6">
    <name type="scientific">Cronartium quercuum f. sp. fusiforme G11</name>
    <dbReference type="NCBI Taxonomy" id="708437"/>
    <lineage>
        <taxon>Eukaryota</taxon>
        <taxon>Fungi</taxon>
        <taxon>Dikarya</taxon>
        <taxon>Basidiomycota</taxon>
        <taxon>Pucciniomycotina</taxon>
        <taxon>Pucciniomycetes</taxon>
        <taxon>Pucciniales</taxon>
        <taxon>Coleosporiaceae</taxon>
        <taxon>Cronartium</taxon>
    </lineage>
</organism>
<keyword evidence="2" id="KW-0472">Membrane</keyword>
<accession>A0A9P6NAM3</accession>
<dbReference type="OrthoDB" id="2501761at2759"/>
<evidence type="ECO:0000313" key="6">
    <source>
        <dbReference type="Proteomes" id="UP000886653"/>
    </source>
</evidence>
<dbReference type="Proteomes" id="UP000886653">
    <property type="component" value="Unassembled WGS sequence"/>
</dbReference>
<reference evidence="5" key="1">
    <citation type="submission" date="2013-11" db="EMBL/GenBank/DDBJ databases">
        <title>Genome sequence of the fusiform rust pathogen reveals effectors for host alternation and coevolution with pine.</title>
        <authorList>
            <consortium name="DOE Joint Genome Institute"/>
            <person name="Smith K."/>
            <person name="Pendleton A."/>
            <person name="Kubisiak T."/>
            <person name="Anderson C."/>
            <person name="Salamov A."/>
            <person name="Aerts A."/>
            <person name="Riley R."/>
            <person name="Clum A."/>
            <person name="Lindquist E."/>
            <person name="Ence D."/>
            <person name="Campbell M."/>
            <person name="Kronenberg Z."/>
            <person name="Feau N."/>
            <person name="Dhillon B."/>
            <person name="Hamelin R."/>
            <person name="Burleigh J."/>
            <person name="Smith J."/>
            <person name="Yandell M."/>
            <person name="Nelson C."/>
            <person name="Grigoriev I."/>
            <person name="Davis J."/>
        </authorList>
    </citation>
    <scope>NUCLEOTIDE SEQUENCE</scope>
    <source>
        <strain evidence="5">G11</strain>
    </source>
</reference>
<protein>
    <recommendedName>
        <fullName evidence="4">DUF7872 domain-containing protein</fullName>
    </recommendedName>
</protein>
<feature type="region of interest" description="Disordered" evidence="1">
    <location>
        <begin position="80"/>
        <end position="99"/>
    </location>
</feature>